<evidence type="ECO:0000259" key="6">
    <source>
        <dbReference type="Pfam" id="PF12325"/>
    </source>
</evidence>
<evidence type="ECO:0000313" key="7">
    <source>
        <dbReference type="EMBL" id="TPX32645.1"/>
    </source>
</evidence>
<feature type="region of interest" description="Disordered" evidence="5">
    <location>
        <begin position="72"/>
        <end position="227"/>
    </location>
</feature>
<keyword evidence="3 4" id="KW-0175">Coiled coil</keyword>
<feature type="coiled-coil region" evidence="4">
    <location>
        <begin position="661"/>
        <end position="691"/>
    </location>
</feature>
<feature type="region of interest" description="Disordered" evidence="5">
    <location>
        <begin position="405"/>
        <end position="505"/>
    </location>
</feature>
<feature type="region of interest" description="Disordered" evidence="5">
    <location>
        <begin position="329"/>
        <end position="358"/>
    </location>
</feature>
<dbReference type="InterPro" id="IPR022092">
    <property type="entry name" value="TMF_DNA-bd"/>
</dbReference>
<feature type="coiled-coil region" evidence="4">
    <location>
        <begin position="1050"/>
        <end position="1154"/>
    </location>
</feature>
<feature type="compositionally biased region" description="Polar residues" evidence="5">
    <location>
        <begin position="484"/>
        <end position="505"/>
    </location>
</feature>
<comment type="caution">
    <text evidence="7">The sequence shown here is derived from an EMBL/GenBank/DDBJ whole genome shotgun (WGS) entry which is preliminary data.</text>
</comment>
<dbReference type="InterPro" id="IPR052602">
    <property type="entry name" value="Growth_transcription_reg"/>
</dbReference>
<dbReference type="EMBL" id="QEAO01000028">
    <property type="protein sequence ID" value="TPX32645.1"/>
    <property type="molecule type" value="Genomic_DNA"/>
</dbReference>
<dbReference type="Pfam" id="PF12329">
    <property type="entry name" value="TMF_DNA_bd"/>
    <property type="match status" value="1"/>
</dbReference>
<protein>
    <recommendedName>
        <fullName evidence="6">TATA element modulatory factor 1 TATA binding domain-containing protein</fullName>
    </recommendedName>
</protein>
<sequence>MSFWDSIGSLDGKLNDLVGSALKTVESRIDKVLDIGSNNGEAASNSRGASQPIATSSEDFFQNMLGFGLSTPAASTSSTNTKQATQSSTPPASSGRSSSPNKAPLVLGDVFGMDFMSVPQPDKQPQVLQQRNLASSDSTGVSERLKKVVAKQTERPVEPCSSAMPSSQRSATPEPVNSSNMSQRSPNPVAIKRVATPEPKRPPEQLFDSVFDHIPPSPTKAVPQSSTIVPSFKESSLIEPVQVSIPPSPPRPSSISSVATASNIESAPAAPIEPVSVPLLSSMERKQEKENAQSKDDDLVQEPVKVHEKDHVYSVDEESIAYTTKIKVDEKEIPPNDDQAIPHSNEITQDDQALSDSKPAVDSMPLVALENNVVTDSLLSLDNSDTPRASFARAPSSLKNEVAVENDEVQRKVSTVEDPIENDEKPIVQPPIEQPEIPVLIQKTDIQQTPSPPIIPQSAKPPPSPIIPPQSPPKNPLLLRSPVLGSTTSISNKSSDQPPTSPSSETKYLKDVIAQREKQLLQSMQDHARLLENNNTLKAQVEELEVWKDQQVAALEGEREDSEIRISQLERALDTTTKERDALRQQSSMSQNSMQATLEQTTRLLHEKEEEIKGLLLEGERLSKTELKYSNLIKQQKSKISDMEKVQVEMTRKFESSTTDVSDMKEKIARLSDSEKKLQEALRAAAEVNEQQAKGLVRLEGELGISKDAYATLQSALDRAWQELAESRKMQAEQSLTVQSEALEKGLKQNEDLNRQLDLLRSEADRAEAAYKKEIFEIRATLSRAEEEAGWREDNFRKEVALLQARLQSAEARHEDLTTATDDSTRPLLRQIEALQTQHQATLRSWEAVEKNLTMRLHEAESERQIAVENERMSSDRLMELKSRIAMLETQVSQERADNSRLRVAIETERSRAETSDRLHLDVLAKLESIKTSHTREVEELKETFKKTLAQEIEEHQKIWDERQKVADKIRQTKEAERQRIVTNRRSTTPSTTSINTSSQQQDQMNTTYTSSNSGMSPVLPVPRTSTSSINEGDGWNGTSNSSAPPAAVVDRLTVTIRQYEGQMASLQNQLAMAQKLRDELAEEMVKLTNENENLKLRQNRLEEIERERDEVTQRYNQALELLGEQTERVEELNQDIKDMKELYKAQLNELVLQVNHPPS</sequence>
<feature type="compositionally biased region" description="Low complexity" evidence="5">
    <location>
        <begin position="72"/>
        <end position="100"/>
    </location>
</feature>
<feature type="compositionally biased region" description="Polar residues" evidence="5">
    <location>
        <begin position="1000"/>
        <end position="1016"/>
    </location>
</feature>
<feature type="domain" description="TATA element modulatory factor 1 TATA binding" evidence="6">
    <location>
        <begin position="1040"/>
        <end position="1151"/>
    </location>
</feature>
<feature type="compositionally biased region" description="Basic and acidic residues" evidence="5">
    <location>
        <begin position="283"/>
        <end position="312"/>
    </location>
</feature>
<feature type="compositionally biased region" description="Low complexity" evidence="5">
    <location>
        <begin position="984"/>
        <end position="999"/>
    </location>
</feature>
<keyword evidence="2" id="KW-0333">Golgi apparatus</keyword>
<proteinExistence type="predicted"/>
<dbReference type="Pfam" id="PF12325">
    <property type="entry name" value="TMF_TATA_bd"/>
    <property type="match status" value="1"/>
</dbReference>
<dbReference type="GO" id="GO:0005783">
    <property type="term" value="C:endoplasmic reticulum"/>
    <property type="evidence" value="ECO:0007669"/>
    <property type="project" value="TreeGrafter"/>
</dbReference>
<reference evidence="7 8" key="1">
    <citation type="journal article" date="2019" name="Sci. Rep.">
        <title>Comparative genomics of chytrid fungi reveal insights into the obligate biotrophic and pathogenic lifestyle of Synchytrium endobioticum.</title>
        <authorList>
            <person name="van de Vossenberg B.T.L.H."/>
            <person name="Warris S."/>
            <person name="Nguyen H.D.T."/>
            <person name="van Gent-Pelzer M.P.E."/>
            <person name="Joly D.L."/>
            <person name="van de Geest H.C."/>
            <person name="Bonants P.J.M."/>
            <person name="Smith D.S."/>
            <person name="Levesque C.A."/>
            <person name="van der Lee T.A.J."/>
        </authorList>
    </citation>
    <scope>NUCLEOTIDE SEQUENCE [LARGE SCALE GENOMIC DNA]</scope>
    <source>
        <strain evidence="7 8">JEL517</strain>
    </source>
</reference>
<evidence type="ECO:0000256" key="3">
    <source>
        <dbReference type="ARBA" id="ARBA00023054"/>
    </source>
</evidence>
<evidence type="ECO:0000256" key="4">
    <source>
        <dbReference type="SAM" id="Coils"/>
    </source>
</evidence>
<dbReference type="RefSeq" id="XP_031023823.1">
    <property type="nucleotide sequence ID" value="XM_031170261.1"/>
</dbReference>
<dbReference type="GeneID" id="42005558"/>
<feature type="compositionally biased region" description="Polar residues" evidence="5">
    <location>
        <begin position="345"/>
        <end position="355"/>
    </location>
</feature>
<evidence type="ECO:0000313" key="8">
    <source>
        <dbReference type="Proteomes" id="UP000319731"/>
    </source>
</evidence>
<evidence type="ECO:0000256" key="1">
    <source>
        <dbReference type="ARBA" id="ARBA00004555"/>
    </source>
</evidence>
<dbReference type="STRING" id="1806994.A0A507C5C8"/>
<evidence type="ECO:0000256" key="2">
    <source>
        <dbReference type="ARBA" id="ARBA00023034"/>
    </source>
</evidence>
<feature type="region of interest" description="Disordered" evidence="5">
    <location>
        <begin position="973"/>
        <end position="1044"/>
    </location>
</feature>
<dbReference type="AlphaFoldDB" id="A0A507C5C8"/>
<feature type="coiled-coil region" evidence="4">
    <location>
        <begin position="514"/>
        <end position="625"/>
    </location>
</feature>
<feature type="compositionally biased region" description="Polar residues" evidence="5">
    <location>
        <begin position="126"/>
        <end position="141"/>
    </location>
</feature>
<evidence type="ECO:0000256" key="5">
    <source>
        <dbReference type="SAM" id="MobiDB-lite"/>
    </source>
</evidence>
<feature type="compositionally biased region" description="Polar residues" evidence="5">
    <location>
        <begin position="1024"/>
        <end position="1044"/>
    </location>
</feature>
<dbReference type="PANTHER" id="PTHR46515:SF1">
    <property type="entry name" value="TATA ELEMENT MODULATORY FACTOR"/>
    <property type="match status" value="1"/>
</dbReference>
<feature type="compositionally biased region" description="Pro residues" evidence="5">
    <location>
        <begin position="450"/>
        <end position="475"/>
    </location>
</feature>
<feature type="coiled-coil region" evidence="4">
    <location>
        <begin position="743"/>
        <end position="898"/>
    </location>
</feature>
<feature type="compositionally biased region" description="Polar residues" evidence="5">
    <location>
        <begin position="163"/>
        <end position="186"/>
    </location>
</feature>
<dbReference type="Proteomes" id="UP000319731">
    <property type="component" value="Unassembled WGS sequence"/>
</dbReference>
<comment type="subcellular location">
    <subcellularLocation>
        <location evidence="1">Golgi apparatus</location>
    </subcellularLocation>
</comment>
<gene>
    <name evidence="7" type="ORF">SmJEL517_g04333</name>
</gene>
<dbReference type="PANTHER" id="PTHR46515">
    <property type="entry name" value="TATA ELEMENT MODULATORY FACTOR TMF1"/>
    <property type="match status" value="1"/>
</dbReference>
<keyword evidence="8" id="KW-1185">Reference proteome</keyword>
<dbReference type="InterPro" id="IPR022091">
    <property type="entry name" value="TMF_TATA-bd"/>
</dbReference>
<dbReference type="OrthoDB" id="74178at2759"/>
<dbReference type="GO" id="GO:0005794">
    <property type="term" value="C:Golgi apparatus"/>
    <property type="evidence" value="ECO:0007669"/>
    <property type="project" value="UniProtKB-SubCell"/>
</dbReference>
<name>A0A507C5C8_9FUNG</name>
<feature type="region of interest" description="Disordered" evidence="5">
    <location>
        <begin position="265"/>
        <end position="312"/>
    </location>
</feature>
<organism evidence="7 8">
    <name type="scientific">Synchytrium microbalum</name>
    <dbReference type="NCBI Taxonomy" id="1806994"/>
    <lineage>
        <taxon>Eukaryota</taxon>
        <taxon>Fungi</taxon>
        <taxon>Fungi incertae sedis</taxon>
        <taxon>Chytridiomycota</taxon>
        <taxon>Chytridiomycota incertae sedis</taxon>
        <taxon>Chytridiomycetes</taxon>
        <taxon>Synchytriales</taxon>
        <taxon>Synchytriaceae</taxon>
        <taxon>Synchytrium</taxon>
    </lineage>
</organism>
<accession>A0A507C5C8</accession>